<dbReference type="GO" id="GO:0030313">
    <property type="term" value="C:cell envelope"/>
    <property type="evidence" value="ECO:0007669"/>
    <property type="project" value="UniProtKB-SubCell"/>
</dbReference>
<evidence type="ECO:0000256" key="4">
    <source>
        <dbReference type="ARBA" id="ARBA00022729"/>
    </source>
</evidence>
<dbReference type="Proteomes" id="UP000216300">
    <property type="component" value="Unassembled WGS sequence"/>
</dbReference>
<evidence type="ECO:0000256" key="2">
    <source>
        <dbReference type="ARBA" id="ARBA00008520"/>
    </source>
</evidence>
<comment type="subcellular location">
    <subcellularLocation>
        <location evidence="1">Cell envelope</location>
    </subcellularLocation>
</comment>
<keyword evidence="4" id="KW-0732">Signal</keyword>
<reference evidence="5 6" key="1">
    <citation type="submission" date="2017-07" db="EMBL/GenBank/DDBJ databases">
        <title>Draft whole genome sequences of clinical Proprionibacteriaceae strains.</title>
        <authorList>
            <person name="Bernier A.-M."/>
            <person name="Bernard K."/>
            <person name="Domingo M.-C."/>
        </authorList>
    </citation>
    <scope>NUCLEOTIDE SEQUENCE [LARGE SCALE GENOMIC DNA]</scope>
    <source>
        <strain evidence="5 6">NML 150081</strain>
    </source>
</reference>
<dbReference type="PANTHER" id="PTHR43649:SF31">
    <property type="entry name" value="SN-GLYCEROL-3-PHOSPHATE-BINDING PERIPLASMIC PROTEIN UGPB"/>
    <property type="match status" value="1"/>
</dbReference>
<gene>
    <name evidence="5" type="ORF">CGZ91_12610</name>
</gene>
<accession>A0A255EC20</accession>
<evidence type="ECO:0000256" key="3">
    <source>
        <dbReference type="ARBA" id="ARBA00022448"/>
    </source>
</evidence>
<dbReference type="PANTHER" id="PTHR43649">
    <property type="entry name" value="ARABINOSE-BINDING PROTEIN-RELATED"/>
    <property type="match status" value="1"/>
</dbReference>
<comment type="similarity">
    <text evidence="2">Belongs to the bacterial solute-binding protein 1 family.</text>
</comment>
<dbReference type="EMBL" id="NMVJ01000010">
    <property type="protein sequence ID" value="OYN89097.1"/>
    <property type="molecule type" value="Genomic_DNA"/>
</dbReference>
<evidence type="ECO:0000313" key="6">
    <source>
        <dbReference type="Proteomes" id="UP000216300"/>
    </source>
</evidence>
<organism evidence="5 6">
    <name type="scientific">Parenemella sanctibonifatiensis</name>
    <dbReference type="NCBI Taxonomy" id="2016505"/>
    <lineage>
        <taxon>Bacteria</taxon>
        <taxon>Bacillati</taxon>
        <taxon>Actinomycetota</taxon>
        <taxon>Actinomycetes</taxon>
        <taxon>Propionibacteriales</taxon>
        <taxon>Propionibacteriaceae</taxon>
        <taxon>Parenemella</taxon>
    </lineage>
</organism>
<keyword evidence="3" id="KW-0813">Transport</keyword>
<proteinExistence type="inferred from homology"/>
<evidence type="ECO:0008006" key="7">
    <source>
        <dbReference type="Google" id="ProtNLM"/>
    </source>
</evidence>
<dbReference type="SUPFAM" id="SSF53850">
    <property type="entry name" value="Periplasmic binding protein-like II"/>
    <property type="match status" value="1"/>
</dbReference>
<dbReference type="Gene3D" id="3.40.190.10">
    <property type="entry name" value="Periplasmic binding protein-like II"/>
    <property type="match status" value="1"/>
</dbReference>
<comment type="caution">
    <text evidence="5">The sequence shown here is derived from an EMBL/GenBank/DDBJ whole genome shotgun (WGS) entry which is preliminary data.</text>
</comment>
<protein>
    <recommendedName>
        <fullName evidence="7">Extracellular solute-binding protein</fullName>
    </recommendedName>
</protein>
<keyword evidence="6" id="KW-1185">Reference proteome</keyword>
<evidence type="ECO:0000313" key="5">
    <source>
        <dbReference type="EMBL" id="OYN89097.1"/>
    </source>
</evidence>
<evidence type="ECO:0000256" key="1">
    <source>
        <dbReference type="ARBA" id="ARBA00004196"/>
    </source>
</evidence>
<dbReference type="InterPro" id="IPR050490">
    <property type="entry name" value="Bact_solute-bd_prot1"/>
</dbReference>
<dbReference type="Pfam" id="PF01547">
    <property type="entry name" value="SBP_bac_1"/>
    <property type="match status" value="1"/>
</dbReference>
<dbReference type="InterPro" id="IPR006059">
    <property type="entry name" value="SBP"/>
</dbReference>
<sequence>MTVPEPPGDGEPVVIHTQSFAPAPPPVDRNSAWQQINAEVGSDLDVRVTPASEYTQVFSVAMAGEQLGDMFFVAEVARMPEFLESQAADLSEYLSGDAILQYPNLAAIPSAMWEAGRFNGKLYGLPSPRGSMSSGVMYRREDLLAKRGITEPIDSFETFVDQCREMNDPAAGRYALTRAPLQYIRNMLNVPNFWRWDGGTMTSWWTVPEQEEALDAARSMVEEGLVHPNAFINPQTKEWFANGTCAFNQDSLSAWAAYFGMGSLSEGYDPGVLEIPTFEGGGDGVLWLSFPSFGRSAINRSAEDRVETLLGIANYLAAPFGSREFLSTHYGAEGSDYNMEDGTPVPTSQGAENRQLGLNYIAEAAQVNFVAGRPEAGKKLAEILADIIPQGINNDAVYLQSETFDRNFDRDNRAFQGLEADILSGRQPVSAWSTQVDSWRRDGGDQMAGELAEAYVAAGRG</sequence>
<name>A0A255EC20_9ACTN</name>
<dbReference type="AlphaFoldDB" id="A0A255EC20"/>